<gene>
    <name evidence="2" type="ORF">GCM10010255_39010</name>
</gene>
<keyword evidence="1" id="KW-0812">Transmembrane</keyword>
<evidence type="ECO:0000256" key="1">
    <source>
        <dbReference type="SAM" id="Phobius"/>
    </source>
</evidence>
<keyword evidence="1" id="KW-0472">Membrane</keyword>
<keyword evidence="3" id="KW-1185">Reference proteome</keyword>
<sequence length="199" mass="21438">MDAGGIKQKAGSVNVLTFTLPPLFGILIWGGVYAAARGVWNAGYGNCGVRGYPECPTGTGFGVLSIFLVGFAVIAYLASSVSASSRGGLIHLLAVPVGALVVWLRVTVTGIANYHGDVNVIFLMVCLTITAYLFGYLFLSKVVVGDRATRCASLRRFRTENKKYEPPRNPAEFRIFFTVLLVDLLSIAAGIWLFSYPFS</sequence>
<accession>A0ABN3IDJ5</accession>
<organism evidence="2 3">
    <name type="scientific">Streptomyces coeruleofuscus</name>
    <dbReference type="NCBI Taxonomy" id="66879"/>
    <lineage>
        <taxon>Bacteria</taxon>
        <taxon>Bacillati</taxon>
        <taxon>Actinomycetota</taxon>
        <taxon>Actinomycetes</taxon>
        <taxon>Kitasatosporales</taxon>
        <taxon>Streptomycetaceae</taxon>
        <taxon>Streptomyces</taxon>
    </lineage>
</organism>
<reference evidence="2 3" key="1">
    <citation type="journal article" date="2019" name="Int. J. Syst. Evol. Microbiol.">
        <title>The Global Catalogue of Microorganisms (GCM) 10K type strain sequencing project: providing services to taxonomists for standard genome sequencing and annotation.</title>
        <authorList>
            <consortium name="The Broad Institute Genomics Platform"/>
            <consortium name="The Broad Institute Genome Sequencing Center for Infectious Disease"/>
            <person name="Wu L."/>
            <person name="Ma J."/>
        </authorList>
    </citation>
    <scope>NUCLEOTIDE SEQUENCE [LARGE SCALE GENOMIC DNA]</scope>
    <source>
        <strain evidence="2 3">JCM 4358</strain>
    </source>
</reference>
<feature type="transmembrane region" description="Helical" evidence="1">
    <location>
        <begin position="56"/>
        <end position="77"/>
    </location>
</feature>
<feature type="transmembrane region" description="Helical" evidence="1">
    <location>
        <begin position="89"/>
        <end position="108"/>
    </location>
</feature>
<dbReference type="EMBL" id="BAAASE010000005">
    <property type="protein sequence ID" value="GAA2401769.1"/>
    <property type="molecule type" value="Genomic_DNA"/>
</dbReference>
<comment type="caution">
    <text evidence="2">The sequence shown here is derived from an EMBL/GenBank/DDBJ whole genome shotgun (WGS) entry which is preliminary data.</text>
</comment>
<dbReference type="Proteomes" id="UP001499986">
    <property type="component" value="Unassembled WGS sequence"/>
</dbReference>
<proteinExistence type="predicted"/>
<feature type="transmembrane region" description="Helical" evidence="1">
    <location>
        <begin position="120"/>
        <end position="139"/>
    </location>
</feature>
<feature type="transmembrane region" description="Helical" evidence="1">
    <location>
        <begin position="12"/>
        <end position="36"/>
    </location>
</feature>
<feature type="transmembrane region" description="Helical" evidence="1">
    <location>
        <begin position="173"/>
        <end position="194"/>
    </location>
</feature>
<evidence type="ECO:0000313" key="2">
    <source>
        <dbReference type="EMBL" id="GAA2401769.1"/>
    </source>
</evidence>
<keyword evidence="1" id="KW-1133">Transmembrane helix</keyword>
<protein>
    <submittedName>
        <fullName evidence="2">Uncharacterized protein</fullName>
    </submittedName>
</protein>
<evidence type="ECO:0000313" key="3">
    <source>
        <dbReference type="Proteomes" id="UP001499986"/>
    </source>
</evidence>
<name>A0ABN3IDJ5_9ACTN</name>
<dbReference type="RefSeq" id="WP_346138390.1">
    <property type="nucleotide sequence ID" value="NZ_BAAASE010000005.1"/>
</dbReference>